<evidence type="ECO:0000313" key="1">
    <source>
        <dbReference type="EMBL" id="SMB89090.1"/>
    </source>
</evidence>
<gene>
    <name evidence="1" type="ORF">SAMN00790413_00266</name>
</gene>
<dbReference type="AlphaFoldDB" id="A0A1W1V7B4"/>
<dbReference type="STRING" id="695939.SAMN00790413_00266"/>
<dbReference type="EMBL" id="FWWU01000009">
    <property type="protein sequence ID" value="SMB89090.1"/>
    <property type="molecule type" value="Genomic_DNA"/>
</dbReference>
<protein>
    <submittedName>
        <fullName evidence="1">Uncharacterized protein</fullName>
    </submittedName>
</protein>
<sequence length="55" mass="5946">MKVTRYSGCGVKLEVDGKTLRAGRGRWTGMANRVAGCAPRSTSKSGRWKMAVRCG</sequence>
<name>A0A1W1V7B4_9DEIO</name>
<organism evidence="1 2">
    <name type="scientific">Deinococcus hopiensis KR-140</name>
    <dbReference type="NCBI Taxonomy" id="695939"/>
    <lineage>
        <taxon>Bacteria</taxon>
        <taxon>Thermotogati</taxon>
        <taxon>Deinococcota</taxon>
        <taxon>Deinococci</taxon>
        <taxon>Deinococcales</taxon>
        <taxon>Deinococcaceae</taxon>
        <taxon>Deinococcus</taxon>
    </lineage>
</organism>
<proteinExistence type="predicted"/>
<keyword evidence="2" id="KW-1185">Reference proteome</keyword>
<reference evidence="1 2" key="1">
    <citation type="submission" date="2017-04" db="EMBL/GenBank/DDBJ databases">
        <authorList>
            <person name="Afonso C.L."/>
            <person name="Miller P.J."/>
            <person name="Scott M.A."/>
            <person name="Spackman E."/>
            <person name="Goraichik I."/>
            <person name="Dimitrov K.M."/>
            <person name="Suarez D.L."/>
            <person name="Swayne D.E."/>
        </authorList>
    </citation>
    <scope>NUCLEOTIDE SEQUENCE [LARGE SCALE GENOMIC DNA]</scope>
    <source>
        <strain evidence="1 2">KR-140</strain>
    </source>
</reference>
<accession>A0A1W1V7B4</accession>
<evidence type="ECO:0000313" key="2">
    <source>
        <dbReference type="Proteomes" id="UP000192582"/>
    </source>
</evidence>
<dbReference type="Proteomes" id="UP000192582">
    <property type="component" value="Unassembled WGS sequence"/>
</dbReference>